<dbReference type="SMART" id="SM00966">
    <property type="entry name" value="SpoVT_AbrB"/>
    <property type="match status" value="1"/>
</dbReference>
<protein>
    <submittedName>
        <fullName evidence="3">Transcriptional pleiotropic regulator of transition state genes</fullName>
    </submittedName>
</protein>
<keyword evidence="1" id="KW-0238">DNA-binding</keyword>
<reference evidence="3 4" key="1">
    <citation type="submission" date="2016-10" db="EMBL/GenBank/DDBJ databases">
        <authorList>
            <person name="Varghese N."/>
            <person name="Submissions S."/>
        </authorList>
    </citation>
    <scope>NUCLEOTIDE SEQUENCE [LARGE SCALE GENOMIC DNA]</scope>
    <source>
        <strain evidence="3 4">DSM 13796</strain>
    </source>
</reference>
<evidence type="ECO:0000256" key="1">
    <source>
        <dbReference type="PROSITE-ProRule" id="PRU01076"/>
    </source>
</evidence>
<dbReference type="InterPro" id="IPR037914">
    <property type="entry name" value="SpoVT-AbrB_sf"/>
</dbReference>
<accession>A0A1I5YPL0</accession>
<dbReference type="NCBIfam" id="TIGR01439">
    <property type="entry name" value="lp_hng_hel_AbrB"/>
    <property type="match status" value="1"/>
</dbReference>
<evidence type="ECO:0000313" key="4">
    <source>
        <dbReference type="Proteomes" id="UP000182762"/>
    </source>
</evidence>
<keyword evidence="4" id="KW-1185">Reference proteome</keyword>
<gene>
    <name evidence="3" type="ORF">SAMN02745910_01469</name>
</gene>
<dbReference type="InterPro" id="IPR052731">
    <property type="entry name" value="B_subtilis_Trans_State_Reg"/>
</dbReference>
<comment type="caution">
    <text evidence="3">The sequence shown here is derived from an EMBL/GenBank/DDBJ whole genome shotgun (WGS) entry which is preliminary data.</text>
</comment>
<evidence type="ECO:0000259" key="2">
    <source>
        <dbReference type="PROSITE" id="PS51740"/>
    </source>
</evidence>
<dbReference type="InterPro" id="IPR007159">
    <property type="entry name" value="SpoVT-AbrB_dom"/>
</dbReference>
<evidence type="ECO:0000313" key="3">
    <source>
        <dbReference type="EMBL" id="SFQ46211.1"/>
    </source>
</evidence>
<dbReference type="PANTHER" id="PTHR36432:SF4">
    <property type="entry name" value="TRANSITION STATE REGULATOR ABH-RELATED"/>
    <property type="match status" value="1"/>
</dbReference>
<dbReference type="SUPFAM" id="SSF89447">
    <property type="entry name" value="AbrB/MazE/MraZ-like"/>
    <property type="match status" value="1"/>
</dbReference>
<proteinExistence type="predicted"/>
<organism evidence="3 4">
    <name type="scientific">Priestia endophytica DSM 13796</name>
    <dbReference type="NCBI Taxonomy" id="1121089"/>
    <lineage>
        <taxon>Bacteria</taxon>
        <taxon>Bacillati</taxon>
        <taxon>Bacillota</taxon>
        <taxon>Bacilli</taxon>
        <taxon>Bacillales</taxon>
        <taxon>Bacillaceae</taxon>
        <taxon>Priestia</taxon>
    </lineage>
</organism>
<dbReference type="PROSITE" id="PS51740">
    <property type="entry name" value="SPOVT_ABRB"/>
    <property type="match status" value="1"/>
</dbReference>
<dbReference type="PANTHER" id="PTHR36432">
    <property type="match status" value="1"/>
</dbReference>
<dbReference type="InterPro" id="IPR040678">
    <property type="entry name" value="AbrB_C"/>
</dbReference>
<dbReference type="Pfam" id="PF18277">
    <property type="entry name" value="AbrB_C"/>
    <property type="match status" value="1"/>
</dbReference>
<feature type="domain" description="SpoVT-AbrB" evidence="2">
    <location>
        <begin position="7"/>
        <end position="52"/>
    </location>
</feature>
<dbReference type="Gene3D" id="2.10.260.10">
    <property type="match status" value="1"/>
</dbReference>
<dbReference type="Pfam" id="PF04014">
    <property type="entry name" value="MazE_antitoxin"/>
    <property type="match status" value="1"/>
</dbReference>
<name>A0A1I5YPL0_9BACI</name>
<dbReference type="Proteomes" id="UP000182762">
    <property type="component" value="Unassembled WGS sequence"/>
</dbReference>
<sequence>MNLKSTGIVRKVDQLGRVVLPHELRKSLAIEKNDPLEIFVEEERIVLKKYQAYKTCMITGEVSEDNMVFGNGRVVLSQEGLDILSQELKEKELVSKSR</sequence>
<dbReference type="EMBL" id="FOXX01000003">
    <property type="protein sequence ID" value="SFQ46211.1"/>
    <property type="molecule type" value="Genomic_DNA"/>
</dbReference>